<dbReference type="STRING" id="1423810.FD19_GL000929"/>
<feature type="domain" description="Core" evidence="1">
    <location>
        <begin position="19"/>
        <end position="126"/>
    </location>
</feature>
<accession>A0A0R2C6N6</accession>
<dbReference type="InterPro" id="IPR000361">
    <property type="entry name" value="ATAP_core_dom"/>
</dbReference>
<dbReference type="SUPFAM" id="SSF89360">
    <property type="entry name" value="HesB-like domain"/>
    <property type="match status" value="1"/>
</dbReference>
<evidence type="ECO:0000313" key="3">
    <source>
        <dbReference type="Proteomes" id="UP000051789"/>
    </source>
</evidence>
<dbReference type="Proteomes" id="UP000051789">
    <property type="component" value="Unassembled WGS sequence"/>
</dbReference>
<sequence>MVINSKLLLGTQEVGSMAQIKLTDSFMDLMRRKGLADKTLLLIADDGGGRYSLQGGACTIGSKFSLIELDAPDPDYNVRLENDAGLDLYTSDYDLFFLEHGAVLDFKHYAIDLKDDAHHIDGAVTMAKGADILAAFKQGLTVAGETC</sequence>
<organism evidence="2 3">
    <name type="scientific">Lacticaseibacillus thailandensis DSM 22698 = JCM 13996</name>
    <dbReference type="NCBI Taxonomy" id="1423810"/>
    <lineage>
        <taxon>Bacteria</taxon>
        <taxon>Bacillati</taxon>
        <taxon>Bacillota</taxon>
        <taxon>Bacilli</taxon>
        <taxon>Lactobacillales</taxon>
        <taxon>Lactobacillaceae</taxon>
        <taxon>Lacticaseibacillus</taxon>
    </lineage>
</organism>
<dbReference type="AlphaFoldDB" id="A0A0R2C6N6"/>
<dbReference type="Pfam" id="PF01521">
    <property type="entry name" value="Fe-S_biosyn"/>
    <property type="match status" value="1"/>
</dbReference>
<dbReference type="Gene3D" id="2.60.300.12">
    <property type="entry name" value="HesB-like domain"/>
    <property type="match status" value="1"/>
</dbReference>
<evidence type="ECO:0000313" key="2">
    <source>
        <dbReference type="EMBL" id="KRM87425.1"/>
    </source>
</evidence>
<name>A0A0R2C6N6_9LACO</name>
<proteinExistence type="predicted"/>
<evidence type="ECO:0000259" key="1">
    <source>
        <dbReference type="Pfam" id="PF01521"/>
    </source>
</evidence>
<dbReference type="EMBL" id="AYZK01000002">
    <property type="protein sequence ID" value="KRM87425.1"/>
    <property type="molecule type" value="Genomic_DNA"/>
</dbReference>
<gene>
    <name evidence="2" type="ORF">FD19_GL000929</name>
</gene>
<keyword evidence="3" id="KW-1185">Reference proteome</keyword>
<dbReference type="InterPro" id="IPR035903">
    <property type="entry name" value="HesB-like_dom_sf"/>
</dbReference>
<comment type="caution">
    <text evidence="2">The sequence shown here is derived from an EMBL/GenBank/DDBJ whole genome shotgun (WGS) entry which is preliminary data.</text>
</comment>
<protein>
    <recommendedName>
        <fullName evidence="1">Core domain-containing protein</fullName>
    </recommendedName>
</protein>
<reference evidence="2 3" key="1">
    <citation type="journal article" date="2015" name="Genome Announc.">
        <title>Expanding the biotechnology potential of lactobacilli through comparative genomics of 213 strains and associated genera.</title>
        <authorList>
            <person name="Sun Z."/>
            <person name="Harris H.M."/>
            <person name="McCann A."/>
            <person name="Guo C."/>
            <person name="Argimon S."/>
            <person name="Zhang W."/>
            <person name="Yang X."/>
            <person name="Jeffery I.B."/>
            <person name="Cooney J.C."/>
            <person name="Kagawa T.F."/>
            <person name="Liu W."/>
            <person name="Song Y."/>
            <person name="Salvetti E."/>
            <person name="Wrobel A."/>
            <person name="Rasinkangas P."/>
            <person name="Parkhill J."/>
            <person name="Rea M.C."/>
            <person name="O'Sullivan O."/>
            <person name="Ritari J."/>
            <person name="Douillard F.P."/>
            <person name="Paul Ross R."/>
            <person name="Yang R."/>
            <person name="Briner A.E."/>
            <person name="Felis G.E."/>
            <person name="de Vos W.M."/>
            <person name="Barrangou R."/>
            <person name="Klaenhammer T.R."/>
            <person name="Caufield P.W."/>
            <person name="Cui Y."/>
            <person name="Zhang H."/>
            <person name="O'Toole P.W."/>
        </authorList>
    </citation>
    <scope>NUCLEOTIDE SEQUENCE [LARGE SCALE GENOMIC DNA]</scope>
    <source>
        <strain evidence="2 3">DSM 22698</strain>
    </source>
</reference>
<dbReference type="PATRIC" id="fig|1423810.4.peg.954"/>